<dbReference type="FunFam" id="1.10.10.10:FF:000322">
    <property type="entry name" value="Probable disease resistance protein At1g63360"/>
    <property type="match status" value="1"/>
</dbReference>
<dbReference type="SUPFAM" id="SSF52058">
    <property type="entry name" value="L domain-like"/>
    <property type="match status" value="3"/>
</dbReference>
<evidence type="ECO:0000313" key="12">
    <source>
        <dbReference type="EMBL" id="GKV46370.1"/>
    </source>
</evidence>
<keyword evidence="13" id="KW-1185">Reference proteome</keyword>
<evidence type="ECO:0000256" key="1">
    <source>
        <dbReference type="ARBA" id="ARBA00022614"/>
    </source>
</evidence>
<dbReference type="FunFam" id="3.40.50.300:FF:001091">
    <property type="entry name" value="Probable disease resistance protein At1g61300"/>
    <property type="match status" value="1"/>
</dbReference>
<protein>
    <recommendedName>
        <fullName evidence="14">Disease resistance RPP13-like protein 1</fullName>
    </recommendedName>
</protein>
<dbReference type="InterPro" id="IPR002182">
    <property type="entry name" value="NB-ARC"/>
</dbReference>
<dbReference type="InterPro" id="IPR056789">
    <property type="entry name" value="LRR_R13L1-DRL21"/>
</dbReference>
<proteinExistence type="predicted"/>
<dbReference type="GO" id="GO:0043531">
    <property type="term" value="F:ADP binding"/>
    <property type="evidence" value="ECO:0007669"/>
    <property type="project" value="InterPro"/>
</dbReference>
<feature type="domain" description="Disease resistance N-terminal" evidence="8">
    <location>
        <begin position="9"/>
        <end position="106"/>
    </location>
</feature>
<feature type="region of interest" description="Disordered" evidence="6">
    <location>
        <begin position="731"/>
        <end position="775"/>
    </location>
</feature>
<dbReference type="GO" id="GO:0005524">
    <property type="term" value="F:ATP binding"/>
    <property type="evidence" value="ECO:0007669"/>
    <property type="project" value="UniProtKB-KW"/>
</dbReference>
<evidence type="ECO:0000259" key="11">
    <source>
        <dbReference type="Pfam" id="PF25019"/>
    </source>
</evidence>
<feature type="domain" description="Disease resistance R13L4/SHOC-2-like LRR" evidence="10">
    <location>
        <begin position="556"/>
        <end position="731"/>
    </location>
</feature>
<comment type="caution">
    <text evidence="12">The sequence shown here is derived from an EMBL/GenBank/DDBJ whole genome shotgun (WGS) entry which is preliminary data.</text>
</comment>
<dbReference type="PANTHER" id="PTHR36766">
    <property type="entry name" value="PLANT BROAD-SPECTRUM MILDEW RESISTANCE PROTEIN RPW8"/>
    <property type="match status" value="1"/>
</dbReference>
<dbReference type="InterPro" id="IPR058922">
    <property type="entry name" value="WHD_DRP"/>
</dbReference>
<feature type="domain" description="Disease resistance protein winged helix" evidence="9">
    <location>
        <begin position="415"/>
        <end position="485"/>
    </location>
</feature>
<dbReference type="InterPro" id="IPR032675">
    <property type="entry name" value="LRR_dom_sf"/>
</dbReference>
<dbReference type="SUPFAM" id="SSF52540">
    <property type="entry name" value="P-loop containing nucleoside triphosphate hydrolases"/>
    <property type="match status" value="1"/>
</dbReference>
<sequence length="1449" mass="165783">MEVLSFVGSSLLSVTYDLLSEKFKEYISDQLRDSKEEVRAQMESWKTLLPKITAILQHAEENQVANLFVKSCLDDIRELAYDMEDILEKFVINAKRSELIAEFDARANKRQKITPSVMNLFRSKAKSNQEIDSMVMDLSGRLQEIENGMRSLELTNLALKSEDRSHKIVAKRLPESSLLEDKVWGRGRDKDAILQRLLEDGGSLEQDFVIPIVGMGGLGKTTLARLIYNDEKLKDRFDLKAWVCVSDEFDVTQITRTILEHVTGEEPRNSDFGLLQEKLKGKLSGCKFFLVLDDVWNKEYGQWDVLKRPFMSGAPGSKIIVTTRNKDVGTMMRGDDEVYNLALLQDDACLPLFTRHALGKENFDVHRNLQDIGEKLVKSDIWRSTEDRSGILPALRLSYNHLPSHLKRCFAYCALFPKDYEFDKKVLVRLWMAEGLLQQQSHGKKQMEEEIGHQYFDELFIRSLFQQSSRNELRFVMHDLINDLVVDVAGKIYCNLERNMGDEKLEKARHLSFTPHEYEISERFTVLDKLKHLRTFLPLEAHSSFYLSNKILHDFLPTLTCLRVLSLCGYQISKLPDSFENLKHMRYIDLSRTTIERIPESVGSLLLLQTLLLYGCRELSELPMTIGNLIDLHHLDITNTSSLKNMPSGIGNLKNLVTLSKFIVGKASGMMTRLSDLKNLSQIRGRLSILDLQNVLDVQDAKEANLDKIHGLEELVLEWITSDSDMEWTASDSDMEWTTSDNDLDSDSDLEQTTSDNDLERTTFDNDLDSNSDLEQTTFDNDLEQNLEQTTSDHDLEWTTSDNDRDELVLKMEVFNWLKPHSNLKSLEISCYGGENFPPWVCDPSLFFNLSSMELRDCKRCTLLPSLGRLPVLKKLIIEGMEEIEAVSFEFYGQHGSFPSLAELVFRNMPEWEEWTSPIGSAGEFPCLHKLVIKNCPKLLGQLPSNLSSLKELDVRSCNGKLLKSMGDVPSLTYLRIEQISELTCLPMSMSLPSLKELSIRYCNGVLLKSMVDLTSLTNLTIEQISELTCLPESFTQSWTTLETLDIAFCNDLTCLWEEGTKIEQSLLPFNLKHLSLTRCRALASLPDAMMMRMDGSSSSNTNMLMSRLERLEICDCNSLKSFPRGKLPTSLKYLIIRNCEGLKSLPDVDGDYNNSDLHSEICNLPCFYSSQRSCHQLPTFLKEFKVTDGGDWLESFPEKMLQHCTGLQSISIWGCKILKGLPNLDYVSNLIRLSIYSCEVLEFLPEELGLCTPNLKNLVVEWCKNFKCLPNTMYQLKSLQYLWMIDCPSIEFIPDGGLPPNLKYLQFQNCDNFKCVPNTMYQLTLLWNLSLSGEVLTMDLQNLTSLRWLAIEQKFPLDIVLPSSLTNLRIKKEENLESIPGGLFQNLSSLQQLSIEDCPKLRSLPKEAFPPSLGRLFIERCPHLKRQRFEAEGDYWTLTRGIPEVDIR</sequence>
<keyword evidence="1" id="KW-0433">Leucine-rich repeat</keyword>
<dbReference type="GO" id="GO:0006952">
    <property type="term" value="P:defense response"/>
    <property type="evidence" value="ECO:0007669"/>
    <property type="project" value="UniProtKB-KW"/>
</dbReference>
<accession>A0AAV5M9C3</accession>
<evidence type="ECO:0000256" key="3">
    <source>
        <dbReference type="ARBA" id="ARBA00022741"/>
    </source>
</evidence>
<evidence type="ECO:0000259" key="8">
    <source>
        <dbReference type="Pfam" id="PF18052"/>
    </source>
</evidence>
<dbReference type="InterPro" id="IPR041118">
    <property type="entry name" value="Rx_N"/>
</dbReference>
<dbReference type="Gene3D" id="1.10.10.10">
    <property type="entry name" value="Winged helix-like DNA-binding domain superfamily/Winged helix DNA-binding domain"/>
    <property type="match status" value="1"/>
</dbReference>
<evidence type="ECO:0000256" key="2">
    <source>
        <dbReference type="ARBA" id="ARBA00022737"/>
    </source>
</evidence>
<gene>
    <name evidence="12" type="ORF">SLEP1_g53356</name>
</gene>
<dbReference type="Gene3D" id="3.80.10.10">
    <property type="entry name" value="Ribonuclease Inhibitor"/>
    <property type="match status" value="5"/>
</dbReference>
<evidence type="ECO:0000259" key="10">
    <source>
        <dbReference type="Pfam" id="PF23598"/>
    </source>
</evidence>
<evidence type="ECO:0000259" key="9">
    <source>
        <dbReference type="Pfam" id="PF23559"/>
    </source>
</evidence>
<dbReference type="Pfam" id="PF23559">
    <property type="entry name" value="WHD_DRP"/>
    <property type="match status" value="1"/>
</dbReference>
<dbReference type="InterPro" id="IPR055414">
    <property type="entry name" value="LRR_R13L4/SHOC2-like"/>
</dbReference>
<evidence type="ECO:0000313" key="13">
    <source>
        <dbReference type="Proteomes" id="UP001054252"/>
    </source>
</evidence>
<feature type="domain" description="R13L1/DRL21-like LRR repeat region" evidence="11">
    <location>
        <begin position="795"/>
        <end position="881"/>
    </location>
</feature>
<dbReference type="InterPro" id="IPR027417">
    <property type="entry name" value="P-loop_NTPase"/>
</dbReference>
<dbReference type="Pfam" id="PF23598">
    <property type="entry name" value="LRR_14"/>
    <property type="match status" value="1"/>
</dbReference>
<evidence type="ECO:0000256" key="4">
    <source>
        <dbReference type="ARBA" id="ARBA00022821"/>
    </source>
</evidence>
<dbReference type="GO" id="GO:0051707">
    <property type="term" value="P:response to other organism"/>
    <property type="evidence" value="ECO:0007669"/>
    <property type="project" value="UniProtKB-ARBA"/>
</dbReference>
<evidence type="ECO:0000256" key="6">
    <source>
        <dbReference type="SAM" id="MobiDB-lite"/>
    </source>
</evidence>
<dbReference type="PANTHER" id="PTHR36766:SF51">
    <property type="entry name" value="DISEASE RESISTANCE RPP13-LIKE PROTEIN 1"/>
    <property type="match status" value="1"/>
</dbReference>
<organism evidence="12 13">
    <name type="scientific">Rubroshorea leprosula</name>
    <dbReference type="NCBI Taxonomy" id="152421"/>
    <lineage>
        <taxon>Eukaryota</taxon>
        <taxon>Viridiplantae</taxon>
        <taxon>Streptophyta</taxon>
        <taxon>Embryophyta</taxon>
        <taxon>Tracheophyta</taxon>
        <taxon>Spermatophyta</taxon>
        <taxon>Magnoliopsida</taxon>
        <taxon>eudicotyledons</taxon>
        <taxon>Gunneridae</taxon>
        <taxon>Pentapetalae</taxon>
        <taxon>rosids</taxon>
        <taxon>malvids</taxon>
        <taxon>Malvales</taxon>
        <taxon>Dipterocarpaceae</taxon>
        <taxon>Rubroshorea</taxon>
    </lineage>
</organism>
<evidence type="ECO:0000256" key="5">
    <source>
        <dbReference type="ARBA" id="ARBA00022840"/>
    </source>
</evidence>
<keyword evidence="4" id="KW-0611">Plant defense</keyword>
<dbReference type="Proteomes" id="UP001054252">
    <property type="component" value="Unassembled WGS sequence"/>
</dbReference>
<keyword evidence="3" id="KW-0547">Nucleotide-binding</keyword>
<evidence type="ECO:0008006" key="14">
    <source>
        <dbReference type="Google" id="ProtNLM"/>
    </source>
</evidence>
<dbReference type="EMBL" id="BPVZ01000207">
    <property type="protein sequence ID" value="GKV46370.1"/>
    <property type="molecule type" value="Genomic_DNA"/>
</dbReference>
<dbReference type="Pfam" id="PF25019">
    <property type="entry name" value="LRR_R13L1-DRL21"/>
    <property type="match status" value="1"/>
</dbReference>
<dbReference type="Pfam" id="PF18052">
    <property type="entry name" value="Rx_N"/>
    <property type="match status" value="1"/>
</dbReference>
<feature type="domain" description="NB-ARC" evidence="7">
    <location>
        <begin position="189"/>
        <end position="358"/>
    </location>
</feature>
<name>A0AAV5M9C3_9ROSI</name>
<dbReference type="Gene3D" id="1.20.5.4130">
    <property type="match status" value="1"/>
</dbReference>
<reference evidence="12 13" key="1">
    <citation type="journal article" date="2021" name="Commun. Biol.">
        <title>The genome of Shorea leprosula (Dipterocarpaceae) highlights the ecological relevance of drought in aseasonal tropical rainforests.</title>
        <authorList>
            <person name="Ng K.K.S."/>
            <person name="Kobayashi M.J."/>
            <person name="Fawcett J.A."/>
            <person name="Hatakeyama M."/>
            <person name="Paape T."/>
            <person name="Ng C.H."/>
            <person name="Ang C.C."/>
            <person name="Tnah L.H."/>
            <person name="Lee C.T."/>
            <person name="Nishiyama T."/>
            <person name="Sese J."/>
            <person name="O'Brien M.J."/>
            <person name="Copetti D."/>
            <person name="Mohd Noor M.I."/>
            <person name="Ong R.C."/>
            <person name="Putra M."/>
            <person name="Sireger I.Z."/>
            <person name="Indrioko S."/>
            <person name="Kosugi Y."/>
            <person name="Izuno A."/>
            <person name="Isagi Y."/>
            <person name="Lee S.L."/>
            <person name="Shimizu K.K."/>
        </authorList>
    </citation>
    <scope>NUCLEOTIDE SEQUENCE [LARGE SCALE GENOMIC DNA]</scope>
    <source>
        <strain evidence="12">214</strain>
    </source>
</reference>
<evidence type="ECO:0000259" key="7">
    <source>
        <dbReference type="Pfam" id="PF00931"/>
    </source>
</evidence>
<dbReference type="PRINTS" id="PR00364">
    <property type="entry name" value="DISEASERSIST"/>
</dbReference>
<dbReference type="InterPro" id="IPR036388">
    <property type="entry name" value="WH-like_DNA-bd_sf"/>
</dbReference>
<keyword evidence="5" id="KW-0067">ATP-binding</keyword>
<dbReference type="Pfam" id="PF00931">
    <property type="entry name" value="NB-ARC"/>
    <property type="match status" value="1"/>
</dbReference>
<keyword evidence="2" id="KW-0677">Repeat</keyword>
<dbReference type="Gene3D" id="3.40.50.300">
    <property type="entry name" value="P-loop containing nucleotide triphosphate hydrolases"/>
    <property type="match status" value="1"/>
</dbReference>